<dbReference type="GO" id="GO:0043093">
    <property type="term" value="P:FtsZ-dependent cytokinesis"/>
    <property type="evidence" value="ECO:0007669"/>
    <property type="project" value="UniProtKB-UniRule"/>
</dbReference>
<dbReference type="Pfam" id="PF04472">
    <property type="entry name" value="SepF"/>
    <property type="match status" value="1"/>
</dbReference>
<proteinExistence type="inferred from homology"/>
<sequence>MGFFDELKKLTRPYDDEDEFFSEGEVPVSGQDGEGAQDGRTSFFDEGGDSSAYSGAPVQRVNHPAPRRERAAKGSSRVVNIGSSQQQVVLVKPAKFEEAAEIADHLRQKHTVVLNLEAADKVTARRLVDFLSGAAYVQEGNLKRVSSDTFLITPCSVGLTGDLADEIENSGFTF</sequence>
<evidence type="ECO:0000256" key="2">
    <source>
        <dbReference type="ARBA" id="ARBA00023210"/>
    </source>
</evidence>
<reference evidence="7" key="1">
    <citation type="submission" date="2020-10" db="EMBL/GenBank/DDBJ databases">
        <authorList>
            <person name="Gilroy R."/>
        </authorList>
    </citation>
    <scope>NUCLEOTIDE SEQUENCE</scope>
    <source>
        <strain evidence="7">ChiBcolR7-354</strain>
    </source>
</reference>
<dbReference type="InterPro" id="IPR007561">
    <property type="entry name" value="Cell_div_SepF/SepF-rel"/>
</dbReference>
<gene>
    <name evidence="5" type="primary">sepF</name>
    <name evidence="7" type="ORF">IAB77_04175</name>
</gene>
<dbReference type="PANTHER" id="PTHR35798">
    <property type="entry name" value="CELL DIVISION PROTEIN SEPF"/>
    <property type="match status" value="1"/>
</dbReference>
<dbReference type="GO" id="GO:0000917">
    <property type="term" value="P:division septum assembly"/>
    <property type="evidence" value="ECO:0007669"/>
    <property type="project" value="UniProtKB-KW"/>
</dbReference>
<comment type="subunit">
    <text evidence="5">Homodimer. Interacts with FtsZ.</text>
</comment>
<accession>A0A9D1CSW1</accession>
<comment type="subcellular location">
    <subcellularLocation>
        <location evidence="5">Cytoplasm</location>
    </subcellularLocation>
    <text evidence="5">Localizes to the division site, in a FtsZ-dependent manner.</text>
</comment>
<dbReference type="GO" id="GO:0005737">
    <property type="term" value="C:cytoplasm"/>
    <property type="evidence" value="ECO:0007669"/>
    <property type="project" value="UniProtKB-SubCell"/>
</dbReference>
<name>A0A9D1CSW1_9FIRM</name>
<reference evidence="7" key="2">
    <citation type="journal article" date="2021" name="PeerJ">
        <title>Extensive microbial diversity within the chicken gut microbiome revealed by metagenomics and culture.</title>
        <authorList>
            <person name="Gilroy R."/>
            <person name="Ravi A."/>
            <person name="Getino M."/>
            <person name="Pursley I."/>
            <person name="Horton D.L."/>
            <person name="Alikhan N.F."/>
            <person name="Baker D."/>
            <person name="Gharbi K."/>
            <person name="Hall N."/>
            <person name="Watson M."/>
            <person name="Adriaenssens E.M."/>
            <person name="Foster-Nyarko E."/>
            <person name="Jarju S."/>
            <person name="Secka A."/>
            <person name="Antonio M."/>
            <person name="Oren A."/>
            <person name="Chaudhuri R.R."/>
            <person name="La Ragione R."/>
            <person name="Hildebrand F."/>
            <person name="Pallen M.J."/>
        </authorList>
    </citation>
    <scope>NUCLEOTIDE SEQUENCE</scope>
    <source>
        <strain evidence="7">ChiBcolR7-354</strain>
    </source>
</reference>
<dbReference type="Gene3D" id="3.30.110.150">
    <property type="entry name" value="SepF-like protein"/>
    <property type="match status" value="1"/>
</dbReference>
<evidence type="ECO:0000256" key="4">
    <source>
        <dbReference type="ARBA" id="ARBA00044936"/>
    </source>
</evidence>
<keyword evidence="5" id="KW-0963">Cytoplasm</keyword>
<feature type="region of interest" description="Disordered" evidence="6">
    <location>
        <begin position="15"/>
        <end position="77"/>
    </location>
</feature>
<dbReference type="EMBL" id="DVGA01000042">
    <property type="protein sequence ID" value="HIQ78439.1"/>
    <property type="molecule type" value="Genomic_DNA"/>
</dbReference>
<evidence type="ECO:0000256" key="5">
    <source>
        <dbReference type="HAMAP-Rule" id="MF_01197"/>
    </source>
</evidence>
<evidence type="ECO:0000256" key="6">
    <source>
        <dbReference type="SAM" id="MobiDB-lite"/>
    </source>
</evidence>
<evidence type="ECO:0000256" key="3">
    <source>
        <dbReference type="ARBA" id="ARBA00023306"/>
    </source>
</evidence>
<dbReference type="InterPro" id="IPR038594">
    <property type="entry name" value="SepF-like_sf"/>
</dbReference>
<evidence type="ECO:0000313" key="7">
    <source>
        <dbReference type="EMBL" id="HIQ78439.1"/>
    </source>
</evidence>
<dbReference type="InterPro" id="IPR023052">
    <property type="entry name" value="Cell_div_SepF"/>
</dbReference>
<dbReference type="HAMAP" id="MF_01197">
    <property type="entry name" value="SepF"/>
    <property type="match status" value="1"/>
</dbReference>
<dbReference type="Proteomes" id="UP000824262">
    <property type="component" value="Unassembled WGS sequence"/>
</dbReference>
<organism evidence="7 8">
    <name type="scientific">Candidatus Scatomorpha intestinavium</name>
    <dbReference type="NCBI Taxonomy" id="2840922"/>
    <lineage>
        <taxon>Bacteria</taxon>
        <taxon>Bacillati</taxon>
        <taxon>Bacillota</taxon>
        <taxon>Clostridia</taxon>
        <taxon>Eubacteriales</taxon>
        <taxon>Candidatus Scatomorpha</taxon>
    </lineage>
</organism>
<evidence type="ECO:0000256" key="1">
    <source>
        <dbReference type="ARBA" id="ARBA00022618"/>
    </source>
</evidence>
<comment type="function">
    <text evidence="4 5">Cell division protein that is part of the divisome complex and is recruited early to the Z-ring. Probably stimulates Z-ring formation, perhaps through the cross-linking of FtsZ protofilaments. Its function overlaps with FtsA.</text>
</comment>
<comment type="caution">
    <text evidence="7">The sequence shown here is derived from an EMBL/GenBank/DDBJ whole genome shotgun (WGS) entry which is preliminary data.</text>
</comment>
<keyword evidence="1 5" id="KW-0132">Cell division</keyword>
<keyword evidence="3 5" id="KW-0131">Cell cycle</keyword>
<evidence type="ECO:0000313" key="8">
    <source>
        <dbReference type="Proteomes" id="UP000824262"/>
    </source>
</evidence>
<dbReference type="PANTHER" id="PTHR35798:SF1">
    <property type="entry name" value="CELL DIVISION PROTEIN SEPF"/>
    <property type="match status" value="1"/>
</dbReference>
<keyword evidence="2 5" id="KW-0717">Septation</keyword>
<comment type="similarity">
    <text evidence="5">Belongs to the SepF family.</text>
</comment>
<protein>
    <recommendedName>
        <fullName evidence="5">Cell division protein SepF</fullName>
    </recommendedName>
</protein>
<dbReference type="AlphaFoldDB" id="A0A9D1CSW1"/>